<dbReference type="Proteomes" id="UP001326715">
    <property type="component" value="Chromosome"/>
</dbReference>
<keyword evidence="4" id="KW-1185">Reference proteome</keyword>
<dbReference type="EMBL" id="CP140154">
    <property type="protein sequence ID" value="WQG89314.1"/>
    <property type="molecule type" value="Genomic_DNA"/>
</dbReference>
<accession>A0A1K1QPH0</accession>
<evidence type="ECO:0000313" key="1">
    <source>
        <dbReference type="EMBL" id="SFW61531.1"/>
    </source>
</evidence>
<evidence type="ECO:0000313" key="4">
    <source>
        <dbReference type="Proteomes" id="UP001326715"/>
    </source>
</evidence>
<sequence>MTKQKLVKAIGIATFVFALGFNIQYAFANYDIALSKNGNVLGILAVTATGTTGTTTDTSGDTSGGKIYCYSTYTGGSTTITKCNGCTETTAGTYSDQSTCKK</sequence>
<reference evidence="2 4" key="2">
    <citation type="submission" date="2023-11" db="EMBL/GenBank/DDBJ databases">
        <title>MicrobeMod: A computational toolkit for identifying prokaryotic methylation and restriction-modification with nanopore sequencing.</title>
        <authorList>
            <person name="Crits-Christoph A."/>
            <person name="Kang S.C."/>
            <person name="Lee H."/>
            <person name="Ostrov N."/>
        </authorList>
    </citation>
    <scope>NUCLEOTIDE SEQUENCE [LARGE SCALE GENOMIC DNA]</scope>
    <source>
        <strain evidence="2 4">ATCC 23090</strain>
    </source>
</reference>
<dbReference type="AlphaFoldDB" id="A0A1K1QPH0"/>
<dbReference type="Proteomes" id="UP000183788">
    <property type="component" value="Unassembled WGS sequence"/>
</dbReference>
<evidence type="ECO:0000313" key="3">
    <source>
        <dbReference type="Proteomes" id="UP000183788"/>
    </source>
</evidence>
<organism evidence="1 3">
    <name type="scientific">Chitinophaga sancti</name>
    <dbReference type="NCBI Taxonomy" id="1004"/>
    <lineage>
        <taxon>Bacteria</taxon>
        <taxon>Pseudomonadati</taxon>
        <taxon>Bacteroidota</taxon>
        <taxon>Chitinophagia</taxon>
        <taxon>Chitinophagales</taxon>
        <taxon>Chitinophagaceae</taxon>
        <taxon>Chitinophaga</taxon>
    </lineage>
</organism>
<dbReference type="RefSeq" id="WP_072361484.1">
    <property type="nucleotide sequence ID" value="NZ_CBHWAX010000065.1"/>
</dbReference>
<gene>
    <name evidence="1" type="ORF">SAMN05661012_02974</name>
    <name evidence="2" type="ORF">SR876_30755</name>
</gene>
<reference evidence="1 3" key="1">
    <citation type="submission" date="2016-11" db="EMBL/GenBank/DDBJ databases">
        <authorList>
            <person name="Jaros S."/>
            <person name="Januszkiewicz K."/>
            <person name="Wedrychowicz H."/>
        </authorList>
    </citation>
    <scope>NUCLEOTIDE SEQUENCE [LARGE SCALE GENOMIC DNA]</scope>
    <source>
        <strain evidence="1 3">DSM 784</strain>
    </source>
</reference>
<protein>
    <submittedName>
        <fullName evidence="1">Uncharacterized protein</fullName>
    </submittedName>
</protein>
<proteinExistence type="predicted"/>
<evidence type="ECO:0000313" key="2">
    <source>
        <dbReference type="EMBL" id="WQG89314.1"/>
    </source>
</evidence>
<name>A0A1K1QPH0_9BACT</name>
<dbReference type="EMBL" id="FPIZ01000008">
    <property type="protein sequence ID" value="SFW61531.1"/>
    <property type="molecule type" value="Genomic_DNA"/>
</dbReference>
<dbReference type="OrthoDB" id="9855404at2"/>
<dbReference type="STRING" id="1004.SAMN05661012_02974"/>